<organism evidence="1 2">
    <name type="scientific">Araneus ventricosus</name>
    <name type="common">Orbweaver spider</name>
    <name type="synonym">Epeira ventricosa</name>
    <dbReference type="NCBI Taxonomy" id="182803"/>
    <lineage>
        <taxon>Eukaryota</taxon>
        <taxon>Metazoa</taxon>
        <taxon>Ecdysozoa</taxon>
        <taxon>Arthropoda</taxon>
        <taxon>Chelicerata</taxon>
        <taxon>Arachnida</taxon>
        <taxon>Araneae</taxon>
        <taxon>Araneomorphae</taxon>
        <taxon>Entelegynae</taxon>
        <taxon>Araneoidea</taxon>
        <taxon>Araneidae</taxon>
        <taxon>Araneus</taxon>
    </lineage>
</organism>
<dbReference type="AlphaFoldDB" id="A0A4Y2D6W2"/>
<comment type="caution">
    <text evidence="1">The sequence shown here is derived from an EMBL/GenBank/DDBJ whole genome shotgun (WGS) entry which is preliminary data.</text>
</comment>
<name>A0A4Y2D6W2_ARAVE</name>
<gene>
    <name evidence="1" type="ORF">AVEN_26783_1</name>
</gene>
<proteinExistence type="predicted"/>
<keyword evidence="2" id="KW-1185">Reference proteome</keyword>
<evidence type="ECO:0000313" key="2">
    <source>
        <dbReference type="Proteomes" id="UP000499080"/>
    </source>
</evidence>
<dbReference type="EMBL" id="BGPR01000305">
    <property type="protein sequence ID" value="GBM11867.1"/>
    <property type="molecule type" value="Genomic_DNA"/>
</dbReference>
<evidence type="ECO:0000313" key="1">
    <source>
        <dbReference type="EMBL" id="GBM11867.1"/>
    </source>
</evidence>
<accession>A0A4Y2D6W2</accession>
<protein>
    <submittedName>
        <fullName evidence="1">Uncharacterized protein</fullName>
    </submittedName>
</protein>
<sequence>MHSFFSSATIFNSLCPPPSVSYGDLPGHSIDPLRHLTLPLFFRSPVLQWGRRKFAFWLAVNGIRHGGMGRRSVRRCHTVLASVCSFEVFVVSVLILRKVKKRCSPSDI</sequence>
<dbReference type="Proteomes" id="UP000499080">
    <property type="component" value="Unassembled WGS sequence"/>
</dbReference>
<reference evidence="1 2" key="1">
    <citation type="journal article" date="2019" name="Sci. Rep.">
        <title>Orb-weaving spider Araneus ventricosus genome elucidates the spidroin gene catalogue.</title>
        <authorList>
            <person name="Kono N."/>
            <person name="Nakamura H."/>
            <person name="Ohtoshi R."/>
            <person name="Moran D.A.P."/>
            <person name="Shinohara A."/>
            <person name="Yoshida Y."/>
            <person name="Fujiwara M."/>
            <person name="Mori M."/>
            <person name="Tomita M."/>
            <person name="Arakawa K."/>
        </authorList>
    </citation>
    <scope>NUCLEOTIDE SEQUENCE [LARGE SCALE GENOMIC DNA]</scope>
</reference>